<dbReference type="RefSeq" id="WP_157195586.1">
    <property type="nucleotide sequence ID" value="NZ_QJKF01000012.1"/>
</dbReference>
<dbReference type="Gene3D" id="3.40.50.150">
    <property type="entry name" value="Vaccinia Virus protein VP39"/>
    <property type="match status" value="1"/>
</dbReference>
<dbReference type="InterPro" id="IPR029063">
    <property type="entry name" value="SAM-dependent_MTases_sf"/>
</dbReference>
<reference evidence="2 3" key="1">
    <citation type="submission" date="2018-05" db="EMBL/GenBank/DDBJ databases">
        <title>Genomic Encyclopedia of Type Strains, Phase IV (KMG-IV): sequencing the most valuable type-strain genomes for metagenomic binning, comparative biology and taxonomic classification.</title>
        <authorList>
            <person name="Goeker M."/>
        </authorList>
    </citation>
    <scope>NUCLEOTIDE SEQUENCE [LARGE SCALE GENOMIC DNA]</scope>
    <source>
        <strain evidence="2 3">DSM 44704</strain>
    </source>
</reference>
<comment type="caution">
    <text evidence="2">The sequence shown here is derived from an EMBL/GenBank/DDBJ whole genome shotgun (WGS) entry which is preliminary data.</text>
</comment>
<organism evidence="2 3">
    <name type="scientific">Nocardia tenerifensis</name>
    <dbReference type="NCBI Taxonomy" id="228006"/>
    <lineage>
        <taxon>Bacteria</taxon>
        <taxon>Bacillati</taxon>
        <taxon>Actinomycetota</taxon>
        <taxon>Actinomycetes</taxon>
        <taxon>Mycobacteriales</taxon>
        <taxon>Nocardiaceae</taxon>
        <taxon>Nocardia</taxon>
    </lineage>
</organism>
<keyword evidence="3" id="KW-1185">Reference proteome</keyword>
<sequence>MKSAGTMARTAVRQMMWHLARRAAPVVGFDADGIRYFVHTADREIARKLFVRGFFERDALELANNALDLFGGRYGLRDRKFVDIGANIGSASLLATKALGARTAVAFEPAPANYRLLRMNILANDLEDRVRAVECALSDEEGDAWLELSPDNLGNHYLRDRRPVTSSVAVRTRTFDAFVRDGEIDLDDAGMIWMDVEGAELRVLQGAKNLLEADVPLVMEYWPGTFCEDDHETLIATLRDSYSTYLDLRDPAAGPTPTARLGELHKNFRGDQILTDILLVKS</sequence>
<dbReference type="PANTHER" id="PTHR34203">
    <property type="entry name" value="METHYLTRANSFERASE, FKBM FAMILY PROTEIN"/>
    <property type="match status" value="1"/>
</dbReference>
<dbReference type="Proteomes" id="UP000247569">
    <property type="component" value="Unassembled WGS sequence"/>
</dbReference>
<evidence type="ECO:0000259" key="1">
    <source>
        <dbReference type="Pfam" id="PF05050"/>
    </source>
</evidence>
<proteinExistence type="predicted"/>
<dbReference type="AlphaFoldDB" id="A0A318JV48"/>
<evidence type="ECO:0000313" key="3">
    <source>
        <dbReference type="Proteomes" id="UP000247569"/>
    </source>
</evidence>
<feature type="domain" description="Methyltransferase FkbM" evidence="1">
    <location>
        <begin position="83"/>
        <end position="238"/>
    </location>
</feature>
<dbReference type="InterPro" id="IPR006342">
    <property type="entry name" value="FkbM_mtfrase"/>
</dbReference>
<dbReference type="EMBL" id="QJKF01000012">
    <property type="protein sequence ID" value="PXX59333.1"/>
    <property type="molecule type" value="Genomic_DNA"/>
</dbReference>
<dbReference type="GO" id="GO:0032259">
    <property type="term" value="P:methylation"/>
    <property type="evidence" value="ECO:0007669"/>
    <property type="project" value="UniProtKB-KW"/>
</dbReference>
<keyword evidence="2" id="KW-0808">Transferase</keyword>
<protein>
    <submittedName>
        <fullName evidence="2">FkbM family methyltransferase</fullName>
    </submittedName>
</protein>
<name>A0A318JV48_9NOCA</name>
<gene>
    <name evidence="2" type="ORF">DFR70_112250</name>
</gene>
<dbReference type="Pfam" id="PF05050">
    <property type="entry name" value="Methyltransf_21"/>
    <property type="match status" value="1"/>
</dbReference>
<keyword evidence="2" id="KW-0489">Methyltransferase</keyword>
<dbReference type="PANTHER" id="PTHR34203:SF15">
    <property type="entry name" value="SLL1173 PROTEIN"/>
    <property type="match status" value="1"/>
</dbReference>
<dbReference type="SUPFAM" id="SSF53335">
    <property type="entry name" value="S-adenosyl-L-methionine-dependent methyltransferases"/>
    <property type="match status" value="1"/>
</dbReference>
<dbReference type="InterPro" id="IPR052514">
    <property type="entry name" value="SAM-dependent_MTase"/>
</dbReference>
<dbReference type="GO" id="GO:0008168">
    <property type="term" value="F:methyltransferase activity"/>
    <property type="evidence" value="ECO:0007669"/>
    <property type="project" value="UniProtKB-KW"/>
</dbReference>
<evidence type="ECO:0000313" key="2">
    <source>
        <dbReference type="EMBL" id="PXX59333.1"/>
    </source>
</evidence>
<dbReference type="NCBIfam" id="TIGR01444">
    <property type="entry name" value="fkbM_fam"/>
    <property type="match status" value="1"/>
</dbReference>
<accession>A0A318JV48</accession>